<keyword evidence="3" id="KW-0804">Transcription</keyword>
<dbReference type="AlphaFoldDB" id="A0A543AZ18"/>
<dbReference type="PROSITE" id="PS01124">
    <property type="entry name" value="HTH_ARAC_FAMILY_2"/>
    <property type="match status" value="1"/>
</dbReference>
<evidence type="ECO:0000259" key="5">
    <source>
        <dbReference type="PROSITE" id="PS01124"/>
    </source>
</evidence>
<dbReference type="SUPFAM" id="SSF51215">
    <property type="entry name" value="Regulatory protein AraC"/>
    <property type="match status" value="1"/>
</dbReference>
<keyword evidence="2 6" id="KW-0238">DNA-binding</keyword>
<dbReference type="InterPro" id="IPR009057">
    <property type="entry name" value="Homeodomain-like_sf"/>
</dbReference>
<dbReference type="GO" id="GO:0003700">
    <property type="term" value="F:DNA-binding transcription factor activity"/>
    <property type="evidence" value="ECO:0007669"/>
    <property type="project" value="InterPro"/>
</dbReference>
<evidence type="ECO:0000313" key="7">
    <source>
        <dbReference type="Proteomes" id="UP000317043"/>
    </source>
</evidence>
<comment type="caution">
    <text evidence="6">The sequence shown here is derived from an EMBL/GenBank/DDBJ whole genome shotgun (WGS) entry which is preliminary data.</text>
</comment>
<evidence type="ECO:0000256" key="2">
    <source>
        <dbReference type="ARBA" id="ARBA00023125"/>
    </source>
</evidence>
<dbReference type="InterPro" id="IPR018060">
    <property type="entry name" value="HTH_AraC"/>
</dbReference>
<evidence type="ECO:0000313" key="6">
    <source>
        <dbReference type="EMBL" id="TQL77825.1"/>
    </source>
</evidence>
<dbReference type="SUPFAM" id="SSF46689">
    <property type="entry name" value="Homeodomain-like"/>
    <property type="match status" value="1"/>
</dbReference>
<dbReference type="PRINTS" id="PR00032">
    <property type="entry name" value="HTHARAC"/>
</dbReference>
<evidence type="ECO:0000256" key="1">
    <source>
        <dbReference type="ARBA" id="ARBA00023015"/>
    </source>
</evidence>
<evidence type="ECO:0000256" key="3">
    <source>
        <dbReference type="ARBA" id="ARBA00023163"/>
    </source>
</evidence>
<dbReference type="Gene3D" id="2.60.120.10">
    <property type="entry name" value="Jelly Rolls"/>
    <property type="match status" value="1"/>
</dbReference>
<reference evidence="6 7" key="1">
    <citation type="submission" date="2019-06" db="EMBL/GenBank/DDBJ databases">
        <title>Sequencing the genomes of 1000 actinobacteria strains.</title>
        <authorList>
            <person name="Klenk H.-P."/>
        </authorList>
    </citation>
    <scope>NUCLEOTIDE SEQUENCE [LARGE SCALE GENOMIC DNA]</scope>
    <source>
        <strain evidence="6 7">DSM 45928</strain>
    </source>
</reference>
<sequence>MTTDTKPATDPVPLHRFRVPEPEAVPIAVGNFDSLGPASRADYPHRHTFYEVVLATGGTGHHVIDFTEFRLRPPQLGLITPGQVHFWRNVTGLEGRVLLFTEAFLALTPGDWHLWHRLADRSWLSLNPMQAGRVSGLLAQMETEYHSRGADSVSVLRAFLHVLLVQATRVPDGGDRPVSVDRATVVAREFVRMLSQSGQVADSVAGYAGRLQVSSSYLAEAVKTATGETPGQLIRRFRILEARRLLGSTDLTVGQISRHLGFDDPSYFCRFFRRETGSTPTGFRHGEKHQEYRNQSID</sequence>
<dbReference type="Pfam" id="PF02311">
    <property type="entry name" value="AraC_binding"/>
    <property type="match status" value="1"/>
</dbReference>
<dbReference type="PANTHER" id="PTHR43280">
    <property type="entry name" value="ARAC-FAMILY TRANSCRIPTIONAL REGULATOR"/>
    <property type="match status" value="1"/>
</dbReference>
<name>A0A543AZ18_9ACTN</name>
<keyword evidence="1" id="KW-0805">Transcription regulation</keyword>
<dbReference type="PROSITE" id="PS00041">
    <property type="entry name" value="HTH_ARAC_FAMILY_1"/>
    <property type="match status" value="1"/>
</dbReference>
<dbReference type="RefSeq" id="WP_142041303.1">
    <property type="nucleotide sequence ID" value="NZ_JBHTGS010000001.1"/>
</dbReference>
<feature type="domain" description="HTH araC/xylS-type" evidence="5">
    <location>
        <begin position="188"/>
        <end position="286"/>
    </location>
</feature>
<dbReference type="GO" id="GO:0043565">
    <property type="term" value="F:sequence-specific DNA binding"/>
    <property type="evidence" value="ECO:0007669"/>
    <property type="project" value="InterPro"/>
</dbReference>
<keyword evidence="7" id="KW-1185">Reference proteome</keyword>
<dbReference type="InterPro" id="IPR037923">
    <property type="entry name" value="HTH-like"/>
</dbReference>
<dbReference type="InterPro" id="IPR018062">
    <property type="entry name" value="HTH_AraC-typ_CS"/>
</dbReference>
<dbReference type="Proteomes" id="UP000317043">
    <property type="component" value="Unassembled WGS sequence"/>
</dbReference>
<feature type="region of interest" description="Disordered" evidence="4">
    <location>
        <begin position="279"/>
        <end position="298"/>
    </location>
</feature>
<dbReference type="PANTHER" id="PTHR43280:SF32">
    <property type="entry name" value="TRANSCRIPTIONAL REGULATORY PROTEIN"/>
    <property type="match status" value="1"/>
</dbReference>
<dbReference type="InParanoid" id="A0A543AZ18"/>
<dbReference type="OrthoDB" id="9799345at2"/>
<dbReference type="InterPro" id="IPR020449">
    <property type="entry name" value="Tscrpt_reg_AraC-type_HTH"/>
</dbReference>
<dbReference type="Gene3D" id="1.10.10.60">
    <property type="entry name" value="Homeodomain-like"/>
    <property type="match status" value="1"/>
</dbReference>
<evidence type="ECO:0000256" key="4">
    <source>
        <dbReference type="SAM" id="MobiDB-lite"/>
    </source>
</evidence>
<dbReference type="InterPro" id="IPR014710">
    <property type="entry name" value="RmlC-like_jellyroll"/>
</dbReference>
<accession>A0A543AZ18</accession>
<dbReference type="Pfam" id="PF12833">
    <property type="entry name" value="HTH_18"/>
    <property type="match status" value="1"/>
</dbReference>
<dbReference type="EMBL" id="VFOW01000001">
    <property type="protein sequence ID" value="TQL77825.1"/>
    <property type="molecule type" value="Genomic_DNA"/>
</dbReference>
<protein>
    <submittedName>
        <fullName evidence="6">AraC-like DNA-binding protein</fullName>
    </submittedName>
</protein>
<gene>
    <name evidence="6" type="ORF">FB566_3392</name>
</gene>
<proteinExistence type="predicted"/>
<dbReference type="InterPro" id="IPR003313">
    <property type="entry name" value="AraC-bd"/>
</dbReference>
<organism evidence="6 7">
    <name type="scientific">Stackebrandtia endophytica</name>
    <dbReference type="NCBI Taxonomy" id="1496996"/>
    <lineage>
        <taxon>Bacteria</taxon>
        <taxon>Bacillati</taxon>
        <taxon>Actinomycetota</taxon>
        <taxon>Actinomycetes</taxon>
        <taxon>Glycomycetales</taxon>
        <taxon>Glycomycetaceae</taxon>
        <taxon>Stackebrandtia</taxon>
    </lineage>
</organism>
<dbReference type="SMART" id="SM00342">
    <property type="entry name" value="HTH_ARAC"/>
    <property type="match status" value="1"/>
</dbReference>